<sequence length="133" mass="15206">MSHGLEWDEDSSDEFLGPKISGLMPPHSPEPVNLALTVFNPVDPERDASHLSRMHHPICQNILAILQTHPLCESRHPLQMFLSHVVTQHVDYSQQALPVAELQQQAENHLLLRQEKYTLWLHTCSQLPSLLIR</sequence>
<accession>A0AAV1TBP4</accession>
<protein>
    <submittedName>
        <fullName evidence="1">Uncharacterized protein</fullName>
    </submittedName>
</protein>
<reference evidence="1" key="1">
    <citation type="submission" date="2024-01" db="EMBL/GenBank/DDBJ databases">
        <authorList>
            <person name="Webb A."/>
        </authorList>
    </citation>
    <scope>NUCLEOTIDE SEQUENCE</scope>
    <source>
        <strain evidence="1">Pm1</strain>
    </source>
</reference>
<dbReference type="AlphaFoldDB" id="A0AAV1TBP4"/>
<dbReference type="EMBL" id="CAKLBY020000039">
    <property type="protein sequence ID" value="CAK7912573.1"/>
    <property type="molecule type" value="Genomic_DNA"/>
</dbReference>
<gene>
    <name evidence="1" type="ORF">PM001_LOCUS4583</name>
</gene>
<comment type="caution">
    <text evidence="1">The sequence shown here is derived from an EMBL/GenBank/DDBJ whole genome shotgun (WGS) entry which is preliminary data.</text>
</comment>
<proteinExistence type="predicted"/>
<evidence type="ECO:0000313" key="2">
    <source>
        <dbReference type="Proteomes" id="UP001162060"/>
    </source>
</evidence>
<name>A0AAV1TBP4_9STRA</name>
<organism evidence="1 2">
    <name type="scientific">Peronospora matthiolae</name>
    <dbReference type="NCBI Taxonomy" id="2874970"/>
    <lineage>
        <taxon>Eukaryota</taxon>
        <taxon>Sar</taxon>
        <taxon>Stramenopiles</taxon>
        <taxon>Oomycota</taxon>
        <taxon>Peronosporomycetes</taxon>
        <taxon>Peronosporales</taxon>
        <taxon>Peronosporaceae</taxon>
        <taxon>Peronospora</taxon>
    </lineage>
</organism>
<evidence type="ECO:0000313" key="1">
    <source>
        <dbReference type="EMBL" id="CAK7912573.1"/>
    </source>
</evidence>
<dbReference type="Proteomes" id="UP001162060">
    <property type="component" value="Unassembled WGS sequence"/>
</dbReference>